<dbReference type="EMBL" id="BLKS01000001">
    <property type="protein sequence ID" value="GFG52338.1"/>
    <property type="molecule type" value="Genomic_DNA"/>
</dbReference>
<dbReference type="InterPro" id="IPR015422">
    <property type="entry name" value="PyrdxlP-dep_Trfase_small"/>
</dbReference>
<keyword evidence="6" id="KW-0408">Iron</keyword>
<reference evidence="10 13" key="2">
    <citation type="journal article" date="2019" name="Emerg. Microbes Infect.">
        <title>Comprehensive subspecies identification of 175 nontuberculous mycobacteria species based on 7547 genomic profiles.</title>
        <authorList>
            <person name="Matsumoto Y."/>
            <person name="Kinjo T."/>
            <person name="Motooka D."/>
            <person name="Nabeya D."/>
            <person name="Jung N."/>
            <person name="Uechi K."/>
            <person name="Horii T."/>
            <person name="Iida T."/>
            <person name="Fujita J."/>
            <person name="Nakamura S."/>
        </authorList>
    </citation>
    <scope>NUCLEOTIDE SEQUENCE [LARGE SCALE GENOMIC DNA]</scope>
    <source>
        <strain evidence="10 13">JCM 6377</strain>
    </source>
</reference>
<dbReference type="GO" id="GO:0031071">
    <property type="term" value="F:cysteine desulfurase activity"/>
    <property type="evidence" value="ECO:0007669"/>
    <property type="project" value="UniProtKB-EC"/>
</dbReference>
<dbReference type="Gene3D" id="3.40.640.10">
    <property type="entry name" value="Type I PLP-dependent aspartate aminotransferase-like (Major domain)"/>
    <property type="match status" value="1"/>
</dbReference>
<evidence type="ECO:0000256" key="3">
    <source>
        <dbReference type="ARBA" id="ARBA00022679"/>
    </source>
</evidence>
<comment type="catalytic activity">
    <reaction evidence="8">
        <text>(sulfur carrier)-H + L-cysteine = (sulfur carrier)-SH + L-alanine</text>
        <dbReference type="Rhea" id="RHEA:43892"/>
        <dbReference type="Rhea" id="RHEA-COMP:14737"/>
        <dbReference type="Rhea" id="RHEA-COMP:14739"/>
        <dbReference type="ChEBI" id="CHEBI:29917"/>
        <dbReference type="ChEBI" id="CHEBI:35235"/>
        <dbReference type="ChEBI" id="CHEBI:57972"/>
        <dbReference type="ChEBI" id="CHEBI:64428"/>
        <dbReference type="EC" id="2.8.1.7"/>
    </reaction>
</comment>
<proteinExistence type="inferred from homology"/>
<dbReference type="InterPro" id="IPR015424">
    <property type="entry name" value="PyrdxlP-dep_Trfase"/>
</dbReference>
<dbReference type="Gene3D" id="3.90.1150.10">
    <property type="entry name" value="Aspartate Aminotransferase, domain 1"/>
    <property type="match status" value="1"/>
</dbReference>
<evidence type="ECO:0000313" key="12">
    <source>
        <dbReference type="Proteomes" id="UP000220914"/>
    </source>
</evidence>
<dbReference type="RefSeq" id="WP_097942938.1">
    <property type="nucleotide sequence ID" value="NZ_BLKS01000001.1"/>
</dbReference>
<dbReference type="InterPro" id="IPR016454">
    <property type="entry name" value="Cysteine_dSase"/>
</dbReference>
<reference evidence="10" key="3">
    <citation type="submission" date="2020-02" db="EMBL/GenBank/DDBJ databases">
        <authorList>
            <person name="Matsumoto Y."/>
            <person name="Motooka D."/>
            <person name="Nakamura S."/>
        </authorList>
    </citation>
    <scope>NUCLEOTIDE SEQUENCE</scope>
    <source>
        <strain evidence="10">JCM 6377</strain>
    </source>
</reference>
<dbReference type="Gene3D" id="1.10.260.50">
    <property type="match status" value="1"/>
</dbReference>
<keyword evidence="3" id="KW-0808">Transferase</keyword>
<dbReference type="SUPFAM" id="SSF53383">
    <property type="entry name" value="PLP-dependent transferases"/>
    <property type="match status" value="1"/>
</dbReference>
<dbReference type="InterPro" id="IPR015421">
    <property type="entry name" value="PyrdxlP-dep_Trfase_major"/>
</dbReference>
<keyword evidence="5" id="KW-0663">Pyridoxal phosphate</keyword>
<keyword evidence="12" id="KW-1185">Reference proteome</keyword>
<evidence type="ECO:0000313" key="13">
    <source>
        <dbReference type="Proteomes" id="UP000465302"/>
    </source>
</evidence>
<evidence type="ECO:0000256" key="7">
    <source>
        <dbReference type="ARBA" id="ARBA00023014"/>
    </source>
</evidence>
<dbReference type="OrthoDB" id="9808002at2"/>
<keyword evidence="4" id="KW-0479">Metal-binding</keyword>
<dbReference type="GO" id="GO:0051536">
    <property type="term" value="F:iron-sulfur cluster binding"/>
    <property type="evidence" value="ECO:0007669"/>
    <property type="project" value="UniProtKB-KW"/>
</dbReference>
<dbReference type="Proteomes" id="UP000465302">
    <property type="component" value="Unassembled WGS sequence"/>
</dbReference>
<evidence type="ECO:0000256" key="5">
    <source>
        <dbReference type="ARBA" id="ARBA00022898"/>
    </source>
</evidence>
<evidence type="ECO:0000313" key="11">
    <source>
        <dbReference type="EMBL" id="PEG34364.1"/>
    </source>
</evidence>
<dbReference type="PANTHER" id="PTHR11601:SF34">
    <property type="entry name" value="CYSTEINE DESULFURASE"/>
    <property type="match status" value="1"/>
</dbReference>
<dbReference type="PIRSF" id="PIRSF005572">
    <property type="entry name" value="NifS"/>
    <property type="match status" value="1"/>
</dbReference>
<dbReference type="GO" id="GO:0046872">
    <property type="term" value="F:metal ion binding"/>
    <property type="evidence" value="ECO:0007669"/>
    <property type="project" value="UniProtKB-KW"/>
</dbReference>
<gene>
    <name evidence="10" type="primary">iscS_2</name>
    <name evidence="11" type="ORF">CQY20_25920</name>
    <name evidence="10" type="ORF">MAGR_37790</name>
</gene>
<protein>
    <submittedName>
        <fullName evidence="11">Cysteine desulfurase</fullName>
    </submittedName>
</protein>
<dbReference type="Pfam" id="PF00266">
    <property type="entry name" value="Aminotran_5"/>
    <property type="match status" value="1"/>
</dbReference>
<evidence type="ECO:0000259" key="9">
    <source>
        <dbReference type="Pfam" id="PF00266"/>
    </source>
</evidence>
<evidence type="ECO:0000256" key="6">
    <source>
        <dbReference type="ARBA" id="ARBA00023004"/>
    </source>
</evidence>
<feature type="domain" description="Aminotransferase class V" evidence="9">
    <location>
        <begin position="2"/>
        <end position="362"/>
    </location>
</feature>
<sequence length="381" mass="39701">MVYLDYNASTPVDQRVLSLVAEAHEAYGNPASSHHKLGHAAAELIEEARDRVACLFTRRSQDIIFTSGATEAAVLGLVGAMLGARGRPNAVVSTTEHKAILAAAELGARLTGGEIRKAKVGEDGIIDLAHLAELVDESVSLVAVMAANNETGVIAPVSDVVDIAHQSECLVFIDATQLVGKGSLHEAASAADLMICSSHKIYGPKGAGALVASRTTQKAIVPLMPGGGQERGIRGGTQNTPSIVGFGLAAELAMKEQAADEARIGQLAEELLAFLMSELSGVRLNSGKAKRLSNTLNVRFEGADAEAVMASMPDVLVSSGSACQSAVPSPSHVLLAMGRSRREASESLRISLGRPTTGEEIRQAGRSIVEAVSRVRQLTSD</sequence>
<comment type="cofactor">
    <cofactor evidence="1">
        <name>pyridoxal 5'-phosphate</name>
        <dbReference type="ChEBI" id="CHEBI:597326"/>
    </cofactor>
</comment>
<keyword evidence="7" id="KW-0411">Iron-sulfur</keyword>
<evidence type="ECO:0000313" key="10">
    <source>
        <dbReference type="EMBL" id="GFG52338.1"/>
    </source>
</evidence>
<dbReference type="Proteomes" id="UP000220914">
    <property type="component" value="Unassembled WGS sequence"/>
</dbReference>
<evidence type="ECO:0000256" key="4">
    <source>
        <dbReference type="ARBA" id="ARBA00022723"/>
    </source>
</evidence>
<accession>A0A2A7MRQ9</accession>
<name>A0A2A7MRQ9_MYCAG</name>
<dbReference type="InterPro" id="IPR000192">
    <property type="entry name" value="Aminotrans_V_dom"/>
</dbReference>
<organism evidence="11 12">
    <name type="scientific">Mycolicibacterium agri</name>
    <name type="common">Mycobacterium agri</name>
    <dbReference type="NCBI Taxonomy" id="36811"/>
    <lineage>
        <taxon>Bacteria</taxon>
        <taxon>Bacillati</taxon>
        <taxon>Actinomycetota</taxon>
        <taxon>Actinomycetes</taxon>
        <taxon>Mycobacteriales</taxon>
        <taxon>Mycobacteriaceae</taxon>
        <taxon>Mycolicibacterium</taxon>
    </lineage>
</organism>
<comment type="similarity">
    <text evidence="2">Belongs to the class-V pyridoxal-phosphate-dependent aminotransferase family. NifS/IscS subfamily.</text>
</comment>
<evidence type="ECO:0000256" key="2">
    <source>
        <dbReference type="ARBA" id="ARBA00006490"/>
    </source>
</evidence>
<comment type="caution">
    <text evidence="11">The sequence shown here is derived from an EMBL/GenBank/DDBJ whole genome shotgun (WGS) entry which is preliminary data.</text>
</comment>
<dbReference type="PANTHER" id="PTHR11601">
    <property type="entry name" value="CYSTEINE DESULFURYLASE FAMILY MEMBER"/>
    <property type="match status" value="1"/>
</dbReference>
<dbReference type="EMBL" id="PDCP01000067">
    <property type="protein sequence ID" value="PEG34364.1"/>
    <property type="molecule type" value="Genomic_DNA"/>
</dbReference>
<reference evidence="11 12" key="1">
    <citation type="submission" date="2017-10" db="EMBL/GenBank/DDBJ databases">
        <title>The new phylogeny of genus Mycobacterium.</title>
        <authorList>
            <person name="Tortoli E."/>
            <person name="Trovato A."/>
            <person name="Cirillo D.M."/>
        </authorList>
    </citation>
    <scope>NUCLEOTIDE SEQUENCE [LARGE SCALE GENOMIC DNA]</scope>
    <source>
        <strain evidence="11 12">CCUG37673</strain>
    </source>
</reference>
<evidence type="ECO:0000256" key="8">
    <source>
        <dbReference type="ARBA" id="ARBA00050776"/>
    </source>
</evidence>
<dbReference type="AlphaFoldDB" id="A0A2A7MRQ9"/>
<evidence type="ECO:0000256" key="1">
    <source>
        <dbReference type="ARBA" id="ARBA00001933"/>
    </source>
</evidence>